<gene>
    <name evidence="2" type="ORF">MED92_14693</name>
</gene>
<evidence type="ECO:0000313" key="2">
    <source>
        <dbReference type="EMBL" id="EAR62294.1"/>
    </source>
</evidence>
<name>A0A7U8C6P2_NEPCE</name>
<dbReference type="OrthoDB" id="6086524at2"/>
<sequence length="596" mass="66986">MEITSANYHLLSPGSTPRIAESAQVESKQVSPSHDSSQATQGSDSTPNDPFLKVYTGNYRSGAVDDPEKSARLDSILNRLSKNEQAALIDNNTLLLDDKFLQLAEELSDDELRQFVAISSALQTAPLVGGDQSSRAYSGTQQVENLVNSLSGMDSATRSRVLDKAEGYAEKVVKAPPSQPTYAAQDIWNYMSAAATANDLFNFNTVISKSDDINATLDQLEQFDETQQKQLLGVLRRDIELGSTLMDQLEERDSAAQNAILNYMTELDISRKELVKYDPLGKTSSVLDFDNNGYSVVVGMMEDTVSLLENYHFDDEQLQQMGEQLQQMDRSDQRAYLAISKNGLETLLGDVARAGKQIDMSQHQAVYETIDGLRQDDQVRELVFRSRMGEESIHDGRRFYEQKSLGEANHDVAEMVRFLTADAWLTEQVDDSSADQVQTTRLTHKLLEMGAEQRDQLIQDLNHLGQEEHPMAELSDEALQEVYGSFFDRTTTIAHVDDLNELVAAEAETRPELRESFWQATELAGERVDQLLQVLEHNPPAISEQVIQGLAEQKDLMQADERTRVEVEKDLNKLLNYFSEEHSHHEKLDYLSRAFN</sequence>
<accession>A0A7U8C6P2</accession>
<organism evidence="2 3">
    <name type="scientific">Neptuniibacter caesariensis</name>
    <dbReference type="NCBI Taxonomy" id="207954"/>
    <lineage>
        <taxon>Bacteria</taxon>
        <taxon>Pseudomonadati</taxon>
        <taxon>Pseudomonadota</taxon>
        <taxon>Gammaproteobacteria</taxon>
        <taxon>Oceanospirillales</taxon>
        <taxon>Oceanospirillaceae</taxon>
        <taxon>Neptuniibacter</taxon>
    </lineage>
</organism>
<dbReference type="Proteomes" id="UP000002171">
    <property type="component" value="Unassembled WGS sequence"/>
</dbReference>
<reference evidence="2 3" key="1">
    <citation type="submission" date="2006-02" db="EMBL/GenBank/DDBJ databases">
        <authorList>
            <person name="Pinhassi J."/>
            <person name="Pedros-Alio C."/>
            <person name="Ferriera S."/>
            <person name="Johnson J."/>
            <person name="Kravitz S."/>
            <person name="Halpern A."/>
            <person name="Remington K."/>
            <person name="Beeson K."/>
            <person name="Tran B."/>
            <person name="Rogers Y.-H."/>
            <person name="Friedman R."/>
            <person name="Venter J.C."/>
        </authorList>
    </citation>
    <scope>NUCLEOTIDE SEQUENCE [LARGE SCALE GENOMIC DNA]</scope>
    <source>
        <strain evidence="2 3">MED92</strain>
    </source>
</reference>
<comment type="caution">
    <text evidence="2">The sequence shown here is derived from an EMBL/GenBank/DDBJ whole genome shotgun (WGS) entry which is preliminary data.</text>
</comment>
<dbReference type="EMBL" id="AAOW01000003">
    <property type="protein sequence ID" value="EAR62294.1"/>
    <property type="molecule type" value="Genomic_DNA"/>
</dbReference>
<keyword evidence="3" id="KW-1185">Reference proteome</keyword>
<feature type="compositionally biased region" description="Polar residues" evidence="1">
    <location>
        <begin position="24"/>
        <end position="48"/>
    </location>
</feature>
<feature type="region of interest" description="Disordered" evidence="1">
    <location>
        <begin position="1"/>
        <end position="51"/>
    </location>
</feature>
<dbReference type="RefSeq" id="WP_007020604.1">
    <property type="nucleotide sequence ID" value="NZ_CH724125.1"/>
</dbReference>
<evidence type="ECO:0000313" key="3">
    <source>
        <dbReference type="Proteomes" id="UP000002171"/>
    </source>
</evidence>
<dbReference type="AlphaFoldDB" id="A0A7U8C6P2"/>
<proteinExistence type="predicted"/>
<evidence type="ECO:0000256" key="1">
    <source>
        <dbReference type="SAM" id="MobiDB-lite"/>
    </source>
</evidence>
<protein>
    <submittedName>
        <fullName evidence="2">Uncharacterized protein</fullName>
    </submittedName>
</protein>